<gene>
    <name evidence="3" type="ORF">GcC1_003016</name>
</gene>
<evidence type="ECO:0000256" key="1">
    <source>
        <dbReference type="SAM" id="MobiDB-lite"/>
    </source>
</evidence>
<sequence length="662" mass="73676">MDWQRMSLIRLCKKSPIIIPRYLIYFSVSATSRPKMRRVTSLLPSWENYSKADSKRIFDRPWVWLDAKSPSVSSHHHHSVSASELRMLSEPVIPPMNILSQKIDCKEFWPTNLHKESDRAARILRSFCKDGFYPDPDWVPKYSTDVPRPLMVIPQRVIQEAVGLAIFTATRAGIWVSGAGGSGVLIARKADGRWSPPAGILLQTSTLSFSGGVDIYDCVIVINDHKALNTFHDTRTTLGREVITTTGPLIEAGVSEFDSECLNANTTAFTYLKSRGFQANLSMDGTTIIGRNEENKRSYGRRIGMADILAGKVQLMSYEGKLLLETVKAVEGCDDVNQEVLDQAPDQQSPGDTNIYPSRTSSFGIPEVEDPDPFGVVALERAGLEIRESGTRSRPPSTQFEFHPSPTSPLFARYNRRSIDTIATGSNRGSYVSTRTRNSTERYIQTMDMATQTDEPLTPDTSPSYSDFKSTMDEESSTVFKEINYTKTNTGSALSSENDKSHDIATGTSERHISVNTSDGRPNPLEPVEPKSLDEDVQDNFEFEEEDEDPVIFEAASAQAAILQSTKRVAAGLVNIPKRGPPPPVPARNASRGTIDPSTLEALRLQIESIDLRRLDRRSFDKKSYNSPRLINLITMNTLPDLQESLEEKALTTELPSSSRRI</sequence>
<feature type="region of interest" description="Disordered" evidence="1">
    <location>
        <begin position="343"/>
        <end position="371"/>
    </location>
</feature>
<dbReference type="EMBL" id="MCBR01000357">
    <property type="protein sequence ID" value="RKF83369.1"/>
    <property type="molecule type" value="Genomic_DNA"/>
</dbReference>
<dbReference type="PANTHER" id="PTHR15629:SF8">
    <property type="entry name" value="DUF500 DOMAIN PROTEIN (AFU_ORTHOLOGUE AFUA_5G07310)"/>
    <property type="match status" value="1"/>
</dbReference>
<feature type="domain" description="Ysc84 actin-binding" evidence="2">
    <location>
        <begin position="206"/>
        <end position="329"/>
    </location>
</feature>
<feature type="compositionally biased region" description="Basic and acidic residues" evidence="1">
    <location>
        <begin position="497"/>
        <end position="513"/>
    </location>
</feature>
<comment type="caution">
    <text evidence="3">The sequence shown here is derived from an EMBL/GenBank/DDBJ whole genome shotgun (WGS) entry which is preliminary data.</text>
</comment>
<organism evidence="3 4">
    <name type="scientific">Golovinomyces cichoracearum</name>
    <dbReference type="NCBI Taxonomy" id="62708"/>
    <lineage>
        <taxon>Eukaryota</taxon>
        <taxon>Fungi</taxon>
        <taxon>Dikarya</taxon>
        <taxon>Ascomycota</taxon>
        <taxon>Pezizomycotina</taxon>
        <taxon>Leotiomycetes</taxon>
        <taxon>Erysiphales</taxon>
        <taxon>Erysiphaceae</taxon>
        <taxon>Golovinomyces</taxon>
    </lineage>
</organism>
<name>A0A420J9A8_9PEZI</name>
<feature type="region of interest" description="Disordered" evidence="1">
    <location>
        <begin position="489"/>
        <end position="531"/>
    </location>
</feature>
<evidence type="ECO:0000313" key="4">
    <source>
        <dbReference type="Proteomes" id="UP000285405"/>
    </source>
</evidence>
<dbReference type="Proteomes" id="UP000285405">
    <property type="component" value="Unassembled WGS sequence"/>
</dbReference>
<dbReference type="InterPro" id="IPR007461">
    <property type="entry name" value="Ysc84_actin-binding"/>
</dbReference>
<dbReference type="OrthoDB" id="443981at2759"/>
<dbReference type="InterPro" id="IPR051702">
    <property type="entry name" value="SH3_domain_YSC84-like"/>
</dbReference>
<evidence type="ECO:0000259" key="2">
    <source>
        <dbReference type="Pfam" id="PF04366"/>
    </source>
</evidence>
<dbReference type="PANTHER" id="PTHR15629">
    <property type="entry name" value="SH3YL1 PROTEIN"/>
    <property type="match status" value="1"/>
</dbReference>
<evidence type="ECO:0000313" key="3">
    <source>
        <dbReference type="EMBL" id="RKF83369.1"/>
    </source>
</evidence>
<feature type="region of interest" description="Disordered" evidence="1">
    <location>
        <begin position="574"/>
        <end position="594"/>
    </location>
</feature>
<protein>
    <submittedName>
        <fullName evidence="3">Putative duf500 domain-containing protein</fullName>
    </submittedName>
</protein>
<dbReference type="Pfam" id="PF04366">
    <property type="entry name" value="Ysc84"/>
    <property type="match status" value="1"/>
</dbReference>
<dbReference type="AlphaFoldDB" id="A0A420J9A8"/>
<feature type="region of interest" description="Disordered" evidence="1">
    <location>
        <begin position="388"/>
        <end position="409"/>
    </location>
</feature>
<dbReference type="GO" id="GO:0035091">
    <property type="term" value="F:phosphatidylinositol binding"/>
    <property type="evidence" value="ECO:0007669"/>
    <property type="project" value="TreeGrafter"/>
</dbReference>
<reference evidence="3 4" key="1">
    <citation type="journal article" date="2018" name="BMC Genomics">
        <title>Comparative genome analyses reveal sequence features reflecting distinct modes of host-adaptation between dicot and monocot powdery mildew.</title>
        <authorList>
            <person name="Wu Y."/>
            <person name="Ma X."/>
            <person name="Pan Z."/>
            <person name="Kale S.D."/>
            <person name="Song Y."/>
            <person name="King H."/>
            <person name="Zhang Q."/>
            <person name="Presley C."/>
            <person name="Deng X."/>
            <person name="Wei C.I."/>
            <person name="Xiao S."/>
        </authorList>
    </citation>
    <scope>NUCLEOTIDE SEQUENCE [LARGE SCALE GENOMIC DNA]</scope>
    <source>
        <strain evidence="3">UCSC1</strain>
    </source>
</reference>
<feature type="compositionally biased region" description="Polar residues" evidence="1">
    <location>
        <begin position="345"/>
        <end position="363"/>
    </location>
</feature>
<accession>A0A420J9A8</accession>
<dbReference type="CDD" id="cd11524">
    <property type="entry name" value="SYLF"/>
    <property type="match status" value="1"/>
</dbReference>
<proteinExistence type="predicted"/>